<evidence type="ECO:0000313" key="2">
    <source>
        <dbReference type="EMBL" id="GMN33880.1"/>
    </source>
</evidence>
<protein>
    <submittedName>
        <fullName evidence="2">Uncharacterized protein</fullName>
    </submittedName>
</protein>
<sequence>MAKDDLLGMKIAPSLPSTAGEVTVAINLSIVPATAILADITIGHRSHESRSKIAIFLVGFATSTEAYCELKLEIRAKRLRFSALRGRDSCLCVVATLTVAWPQLSPSRGRVAIAWSRSVSPMAPSRDPVAEVPQAPELSRV</sequence>
<accession>A0AA88CVW3</accession>
<evidence type="ECO:0000256" key="1">
    <source>
        <dbReference type="SAM" id="MobiDB-lite"/>
    </source>
</evidence>
<gene>
    <name evidence="2" type="ORF">TIFTF001_004386</name>
</gene>
<proteinExistence type="predicted"/>
<feature type="region of interest" description="Disordered" evidence="1">
    <location>
        <begin position="121"/>
        <end position="141"/>
    </location>
</feature>
<dbReference type="Gramene" id="FCD_00012832-RA">
    <property type="protein sequence ID" value="FCD_00012832-RA:cds"/>
    <property type="gene ID" value="FCD_00012832"/>
</dbReference>
<organism evidence="2 3">
    <name type="scientific">Ficus carica</name>
    <name type="common">Common fig</name>
    <dbReference type="NCBI Taxonomy" id="3494"/>
    <lineage>
        <taxon>Eukaryota</taxon>
        <taxon>Viridiplantae</taxon>
        <taxon>Streptophyta</taxon>
        <taxon>Embryophyta</taxon>
        <taxon>Tracheophyta</taxon>
        <taxon>Spermatophyta</taxon>
        <taxon>Magnoliopsida</taxon>
        <taxon>eudicotyledons</taxon>
        <taxon>Gunneridae</taxon>
        <taxon>Pentapetalae</taxon>
        <taxon>rosids</taxon>
        <taxon>fabids</taxon>
        <taxon>Rosales</taxon>
        <taxon>Moraceae</taxon>
        <taxon>Ficeae</taxon>
        <taxon>Ficus</taxon>
    </lineage>
</organism>
<comment type="caution">
    <text evidence="2">The sequence shown here is derived from an EMBL/GenBank/DDBJ whole genome shotgun (WGS) entry which is preliminary data.</text>
</comment>
<evidence type="ECO:0000313" key="3">
    <source>
        <dbReference type="Proteomes" id="UP001187192"/>
    </source>
</evidence>
<dbReference type="AlphaFoldDB" id="A0AA88CVW3"/>
<dbReference type="Proteomes" id="UP001187192">
    <property type="component" value="Unassembled WGS sequence"/>
</dbReference>
<dbReference type="EMBL" id="BTGU01000004">
    <property type="protein sequence ID" value="GMN33880.1"/>
    <property type="molecule type" value="Genomic_DNA"/>
</dbReference>
<reference evidence="2" key="1">
    <citation type="submission" date="2023-07" db="EMBL/GenBank/DDBJ databases">
        <title>draft genome sequence of fig (Ficus carica).</title>
        <authorList>
            <person name="Takahashi T."/>
            <person name="Nishimura K."/>
        </authorList>
    </citation>
    <scope>NUCLEOTIDE SEQUENCE</scope>
</reference>
<keyword evidence="3" id="KW-1185">Reference proteome</keyword>
<name>A0AA88CVW3_FICCA</name>